<sequence length="315" mass="36143">MQLQTNKQTEAPEWRCQLLFMIITPNWPEKVQFLMDFSFPLVDELLPRKEFIGGRIGYPKQVLFVWLLIKKITNWDYRTMASMASVSHPTLIRANRKFNEAGVYQKVLLRLVKDAYKKGLIKGEKVALDSSFVKTYSRKEELGSGGWNGHKESYGFKLHALIDANSGALIALIIGDGVTHDSQVAIPLLKKARPWLKKCGYVLADKGYDSSDIVEYIVKSLHAKATIPIKKINKGKNYNPRGAYQNWKEKAKGRCIKKSIYNKRTEVERLFSTLKRTFKLGRERIRGIKAFIGQTYLACICFMLRKLWGFGVVQI</sequence>
<dbReference type="InterPro" id="IPR002559">
    <property type="entry name" value="Transposase_11"/>
</dbReference>
<dbReference type="InterPro" id="IPR012337">
    <property type="entry name" value="RNaseH-like_sf"/>
</dbReference>
<dbReference type="GO" id="GO:0006313">
    <property type="term" value="P:DNA transposition"/>
    <property type="evidence" value="ECO:0007669"/>
    <property type="project" value="InterPro"/>
</dbReference>
<accession>A0A1F5J8M0</accession>
<dbReference type="GO" id="GO:0004803">
    <property type="term" value="F:transposase activity"/>
    <property type="evidence" value="ECO:0007669"/>
    <property type="project" value="InterPro"/>
</dbReference>
<name>A0A1F5J8M0_9BACT</name>
<feature type="domain" description="Transposase IS4-like" evidence="1">
    <location>
        <begin position="124"/>
        <end position="304"/>
    </location>
</feature>
<dbReference type="EMBL" id="MFCX01000036">
    <property type="protein sequence ID" value="OGE24943.1"/>
    <property type="molecule type" value="Genomic_DNA"/>
</dbReference>
<dbReference type="PANTHER" id="PTHR30007">
    <property type="entry name" value="PHP DOMAIN PROTEIN"/>
    <property type="match status" value="1"/>
</dbReference>
<dbReference type="Proteomes" id="UP000177042">
    <property type="component" value="Unassembled WGS sequence"/>
</dbReference>
<comment type="caution">
    <text evidence="2">The sequence shown here is derived from an EMBL/GenBank/DDBJ whole genome shotgun (WGS) entry which is preliminary data.</text>
</comment>
<proteinExistence type="predicted"/>
<dbReference type="AlphaFoldDB" id="A0A1F5J8M0"/>
<evidence type="ECO:0000313" key="3">
    <source>
        <dbReference type="Proteomes" id="UP000177042"/>
    </source>
</evidence>
<gene>
    <name evidence="2" type="ORF">A3C26_00345</name>
</gene>
<organism evidence="2 3">
    <name type="scientific">Candidatus Daviesbacteria bacterium RIFCSPHIGHO2_02_FULL_39_12</name>
    <dbReference type="NCBI Taxonomy" id="1797770"/>
    <lineage>
        <taxon>Bacteria</taxon>
        <taxon>Candidatus Daviesiibacteriota</taxon>
    </lineage>
</organism>
<dbReference type="PANTHER" id="PTHR30007:SF0">
    <property type="entry name" value="TRANSPOSASE"/>
    <property type="match status" value="1"/>
</dbReference>
<dbReference type="Pfam" id="PF01609">
    <property type="entry name" value="DDE_Tnp_1"/>
    <property type="match status" value="1"/>
</dbReference>
<protein>
    <recommendedName>
        <fullName evidence="1">Transposase IS4-like domain-containing protein</fullName>
    </recommendedName>
</protein>
<reference evidence="2 3" key="1">
    <citation type="journal article" date="2016" name="Nat. Commun.">
        <title>Thousands of microbial genomes shed light on interconnected biogeochemical processes in an aquifer system.</title>
        <authorList>
            <person name="Anantharaman K."/>
            <person name="Brown C.T."/>
            <person name="Hug L.A."/>
            <person name="Sharon I."/>
            <person name="Castelle C.J."/>
            <person name="Probst A.J."/>
            <person name="Thomas B.C."/>
            <person name="Singh A."/>
            <person name="Wilkins M.J."/>
            <person name="Karaoz U."/>
            <person name="Brodie E.L."/>
            <person name="Williams K.H."/>
            <person name="Hubbard S.S."/>
            <person name="Banfield J.F."/>
        </authorList>
    </citation>
    <scope>NUCLEOTIDE SEQUENCE [LARGE SCALE GENOMIC DNA]</scope>
</reference>
<dbReference type="SUPFAM" id="SSF53098">
    <property type="entry name" value="Ribonuclease H-like"/>
    <property type="match status" value="1"/>
</dbReference>
<dbReference type="GO" id="GO:0003677">
    <property type="term" value="F:DNA binding"/>
    <property type="evidence" value="ECO:0007669"/>
    <property type="project" value="InterPro"/>
</dbReference>
<evidence type="ECO:0000259" key="1">
    <source>
        <dbReference type="Pfam" id="PF01609"/>
    </source>
</evidence>
<evidence type="ECO:0000313" key="2">
    <source>
        <dbReference type="EMBL" id="OGE24943.1"/>
    </source>
</evidence>